<organism evidence="14 15">
    <name type="scientific">Desulfopila aestuarii DSM 18488</name>
    <dbReference type="NCBI Taxonomy" id="1121416"/>
    <lineage>
        <taxon>Bacteria</taxon>
        <taxon>Pseudomonadati</taxon>
        <taxon>Thermodesulfobacteriota</taxon>
        <taxon>Desulfobulbia</taxon>
        <taxon>Desulfobulbales</taxon>
        <taxon>Desulfocapsaceae</taxon>
        <taxon>Desulfopila</taxon>
    </lineage>
</organism>
<feature type="transmembrane region" description="Helical" evidence="12">
    <location>
        <begin position="429"/>
        <end position="447"/>
    </location>
</feature>
<feature type="repeat" description="TPR" evidence="11">
    <location>
        <begin position="479"/>
        <end position="512"/>
    </location>
</feature>
<dbReference type="Gene3D" id="1.25.40.10">
    <property type="entry name" value="Tetratricopeptide repeat domain"/>
    <property type="match status" value="1"/>
</dbReference>
<keyword evidence="11" id="KW-0802">TPR repeat</keyword>
<evidence type="ECO:0000256" key="8">
    <source>
        <dbReference type="ARBA" id="ARBA00022989"/>
    </source>
</evidence>
<dbReference type="InterPro" id="IPR050083">
    <property type="entry name" value="HtpX_protease"/>
</dbReference>
<keyword evidence="5" id="KW-0479">Metal-binding</keyword>
<reference evidence="14 15" key="1">
    <citation type="submission" date="2016-12" db="EMBL/GenBank/DDBJ databases">
        <authorList>
            <person name="Song W.-J."/>
            <person name="Kurnit D.M."/>
        </authorList>
    </citation>
    <scope>NUCLEOTIDE SEQUENCE [LARGE SCALE GENOMIC DNA]</scope>
    <source>
        <strain evidence="14 15">DSM 18488</strain>
    </source>
</reference>
<evidence type="ECO:0000256" key="3">
    <source>
        <dbReference type="ARBA" id="ARBA00022670"/>
    </source>
</evidence>
<dbReference type="SUPFAM" id="SSF48452">
    <property type="entry name" value="TPR-like"/>
    <property type="match status" value="1"/>
</dbReference>
<feature type="transmembrane region" description="Helical" evidence="12">
    <location>
        <begin position="69"/>
        <end position="90"/>
    </location>
</feature>
<dbReference type="GO" id="GO:0004222">
    <property type="term" value="F:metalloendopeptidase activity"/>
    <property type="evidence" value="ECO:0007669"/>
    <property type="project" value="InterPro"/>
</dbReference>
<keyword evidence="7" id="KW-0862">Zinc</keyword>
<keyword evidence="6" id="KW-0378">Hydrolase</keyword>
<dbReference type="Pfam" id="PF01435">
    <property type="entry name" value="Peptidase_M48"/>
    <property type="match status" value="1"/>
</dbReference>
<evidence type="ECO:0000256" key="10">
    <source>
        <dbReference type="ARBA" id="ARBA00023136"/>
    </source>
</evidence>
<dbReference type="PANTHER" id="PTHR43221">
    <property type="entry name" value="PROTEASE HTPX"/>
    <property type="match status" value="1"/>
</dbReference>
<dbReference type="RefSeq" id="WP_073614884.1">
    <property type="nucleotide sequence ID" value="NZ_FRFE01000018.1"/>
</dbReference>
<feature type="domain" description="Peptidase M48" evidence="13">
    <location>
        <begin position="211"/>
        <end position="398"/>
    </location>
</feature>
<dbReference type="GO" id="GO:0046872">
    <property type="term" value="F:metal ion binding"/>
    <property type="evidence" value="ECO:0007669"/>
    <property type="project" value="UniProtKB-KW"/>
</dbReference>
<keyword evidence="15" id="KW-1185">Reference proteome</keyword>
<evidence type="ECO:0000256" key="1">
    <source>
        <dbReference type="ARBA" id="ARBA00001947"/>
    </source>
</evidence>
<dbReference type="AlphaFoldDB" id="A0A1M7YCR2"/>
<keyword evidence="3 14" id="KW-0645">Protease</keyword>
<feature type="transmembrane region" description="Helical" evidence="12">
    <location>
        <begin position="102"/>
        <end position="123"/>
    </location>
</feature>
<feature type="transmembrane region" description="Helical" evidence="12">
    <location>
        <begin position="135"/>
        <end position="151"/>
    </location>
</feature>
<keyword evidence="2" id="KW-1003">Cell membrane</keyword>
<dbReference type="EMBL" id="FRFE01000018">
    <property type="protein sequence ID" value="SHO50417.1"/>
    <property type="molecule type" value="Genomic_DNA"/>
</dbReference>
<protein>
    <submittedName>
        <fullName evidence="14">Zn-dependent protease with chaperone function</fullName>
    </submittedName>
</protein>
<gene>
    <name evidence="14" type="ORF">SAMN02745220_03422</name>
</gene>
<feature type="transmembrane region" description="Helical" evidence="12">
    <location>
        <begin position="289"/>
        <end position="314"/>
    </location>
</feature>
<dbReference type="Gene3D" id="3.30.2010.10">
    <property type="entry name" value="Metalloproteases ('zincins'), catalytic domain"/>
    <property type="match status" value="1"/>
</dbReference>
<accession>A0A1M7YCR2</accession>
<comment type="cofactor">
    <cofactor evidence="1">
        <name>Zn(2+)</name>
        <dbReference type="ChEBI" id="CHEBI:29105"/>
    </cofactor>
</comment>
<proteinExistence type="predicted"/>
<sequence length="616" mass="70175">MIYNNLLLFLVAIFLFAIDTVPETPMVSPWYGVMLFLLTIVGYDRLARYLHNRPAALTSSGYFATEKRLSILAVLFYGVGALYLADAKYYLSAVSFGNHLPALVNVAGLALFLVYLTIMWRAARPNYQRVFGRRYTSYGFILSNIKANLPIVLPWVILSLCNDLLALLPFAGVKAVLASQWGDLVFFGMFLIFVVLFFPPMVRSLWGCRPLPDGELKRSLTEFCRQQNFKANLYLWPLFEGKVLTAAVMGILPGLRYVLLTPAIISTMTMEELESVMAHEIGHVKRNHLLLYVLLIVGFSLFAGFLAEPFIFFVLSREYFVEMITSNGVKPETVMTILGGLPLFIFLIVYFRFVFGYFIRNFERQADLHVLRAVGSGRALVSAFEKISYMSGNIREEKNWHHFGIGERIDCLEQAERDPATIGRHDRKVRYSLIGYVVVLVLAVFVVKQIPTEEFIQLYEEQYAESVLLKKATQEPEKALWQRLIGDLMLTRKMESKALSAYEKAFSLEPANPEIMNNLSWLLLTSQDLTIRDPLKALTLARAAATLQPKGYILDTLATAYWANGLVEEAVNTERQAAFADPERHRFYQARALYFQQETYEESVARESQQAEPKKE</sequence>
<name>A0A1M7YCR2_9BACT</name>
<evidence type="ECO:0000256" key="12">
    <source>
        <dbReference type="SAM" id="Phobius"/>
    </source>
</evidence>
<keyword evidence="8 12" id="KW-1133">Transmembrane helix</keyword>
<evidence type="ECO:0000313" key="15">
    <source>
        <dbReference type="Proteomes" id="UP000184603"/>
    </source>
</evidence>
<dbReference type="InterPro" id="IPR011990">
    <property type="entry name" value="TPR-like_helical_dom_sf"/>
</dbReference>
<dbReference type="CDD" id="cd07345">
    <property type="entry name" value="M48A_Ste24p-like"/>
    <property type="match status" value="1"/>
</dbReference>
<feature type="transmembrane region" description="Helical" evidence="12">
    <location>
        <begin position="184"/>
        <end position="202"/>
    </location>
</feature>
<dbReference type="PROSITE" id="PS50005">
    <property type="entry name" value="TPR"/>
    <property type="match status" value="1"/>
</dbReference>
<dbReference type="GO" id="GO:0006508">
    <property type="term" value="P:proteolysis"/>
    <property type="evidence" value="ECO:0007669"/>
    <property type="project" value="UniProtKB-KW"/>
</dbReference>
<feature type="transmembrane region" description="Helical" evidence="12">
    <location>
        <begin position="30"/>
        <end position="48"/>
    </location>
</feature>
<evidence type="ECO:0000256" key="9">
    <source>
        <dbReference type="ARBA" id="ARBA00023049"/>
    </source>
</evidence>
<evidence type="ECO:0000256" key="6">
    <source>
        <dbReference type="ARBA" id="ARBA00022801"/>
    </source>
</evidence>
<evidence type="ECO:0000256" key="7">
    <source>
        <dbReference type="ARBA" id="ARBA00022833"/>
    </source>
</evidence>
<dbReference type="OrthoDB" id="255388at2"/>
<evidence type="ECO:0000256" key="11">
    <source>
        <dbReference type="PROSITE-ProRule" id="PRU00339"/>
    </source>
</evidence>
<evidence type="ECO:0000256" key="2">
    <source>
        <dbReference type="ARBA" id="ARBA00022475"/>
    </source>
</evidence>
<evidence type="ECO:0000256" key="5">
    <source>
        <dbReference type="ARBA" id="ARBA00022723"/>
    </source>
</evidence>
<dbReference type="PANTHER" id="PTHR43221:SF2">
    <property type="entry name" value="PROTEASE HTPX HOMOLOG"/>
    <property type="match status" value="1"/>
</dbReference>
<keyword evidence="9" id="KW-0482">Metalloprotease</keyword>
<keyword evidence="4 12" id="KW-0812">Transmembrane</keyword>
<dbReference type="InterPro" id="IPR019734">
    <property type="entry name" value="TPR_rpt"/>
</dbReference>
<dbReference type="Proteomes" id="UP000184603">
    <property type="component" value="Unassembled WGS sequence"/>
</dbReference>
<evidence type="ECO:0000256" key="4">
    <source>
        <dbReference type="ARBA" id="ARBA00022692"/>
    </source>
</evidence>
<evidence type="ECO:0000259" key="13">
    <source>
        <dbReference type="Pfam" id="PF01435"/>
    </source>
</evidence>
<keyword evidence="10 12" id="KW-0472">Membrane</keyword>
<dbReference type="InterPro" id="IPR001915">
    <property type="entry name" value="Peptidase_M48"/>
</dbReference>
<evidence type="ECO:0000313" key="14">
    <source>
        <dbReference type="EMBL" id="SHO50417.1"/>
    </source>
</evidence>
<dbReference type="STRING" id="1121416.SAMN02745220_03422"/>
<feature type="transmembrane region" description="Helical" evidence="12">
    <location>
        <begin position="334"/>
        <end position="355"/>
    </location>
</feature>